<feature type="transmembrane region" description="Helical" evidence="2">
    <location>
        <begin position="103"/>
        <end position="127"/>
    </location>
</feature>
<feature type="compositionally biased region" description="Basic and acidic residues" evidence="1">
    <location>
        <begin position="145"/>
        <end position="157"/>
    </location>
</feature>
<proteinExistence type="predicted"/>
<gene>
    <name evidence="3" type="ORF">ACFQEU_05100</name>
</gene>
<dbReference type="EMBL" id="JBHSWW010000044">
    <property type="protein sequence ID" value="MFC6752843.1"/>
    <property type="molecule type" value="Genomic_DNA"/>
</dbReference>
<dbReference type="AlphaFoldDB" id="A0ABD5S8Q8"/>
<keyword evidence="2" id="KW-0812">Transmembrane</keyword>
<organism evidence="3 4">
    <name type="scientific">Halorubrum tibetense</name>
    <dbReference type="NCBI Taxonomy" id="175631"/>
    <lineage>
        <taxon>Archaea</taxon>
        <taxon>Methanobacteriati</taxon>
        <taxon>Methanobacteriota</taxon>
        <taxon>Stenosarchaea group</taxon>
        <taxon>Halobacteria</taxon>
        <taxon>Halobacteriales</taxon>
        <taxon>Haloferacaceae</taxon>
        <taxon>Halorubrum</taxon>
    </lineage>
</organism>
<reference evidence="3 4" key="1">
    <citation type="journal article" date="2019" name="Int. J. Syst. Evol. Microbiol.">
        <title>The Global Catalogue of Microorganisms (GCM) 10K type strain sequencing project: providing services to taxonomists for standard genome sequencing and annotation.</title>
        <authorList>
            <consortium name="The Broad Institute Genomics Platform"/>
            <consortium name="The Broad Institute Genome Sequencing Center for Infectious Disease"/>
            <person name="Wu L."/>
            <person name="Ma J."/>
        </authorList>
    </citation>
    <scope>NUCLEOTIDE SEQUENCE [LARGE SCALE GENOMIC DNA]</scope>
    <source>
        <strain evidence="3 4">CGMCC 1.3239</strain>
    </source>
</reference>
<evidence type="ECO:0008006" key="5">
    <source>
        <dbReference type="Google" id="ProtNLM"/>
    </source>
</evidence>
<accession>A0ABD5S8Q8</accession>
<comment type="caution">
    <text evidence="3">The sequence shown here is derived from an EMBL/GenBank/DDBJ whole genome shotgun (WGS) entry which is preliminary data.</text>
</comment>
<feature type="region of interest" description="Disordered" evidence="1">
    <location>
        <begin position="137"/>
        <end position="157"/>
    </location>
</feature>
<sequence length="157" mass="17066">MREPFDPSFEFDLDTVAWVVVTMTLLCATVVFVFDRPAWNLPAAFLAGGVAAARGGFYDAAANNGFVGVLVGLGPMAAMFYVYRFGGIPSLDANPDLLFLTSVGVGADMIAYAPMMVIFGYLGGVAVDRIRRRTRPPVGYRRRERGQTVRRSGESSR</sequence>
<evidence type="ECO:0000256" key="1">
    <source>
        <dbReference type="SAM" id="MobiDB-lite"/>
    </source>
</evidence>
<dbReference type="Proteomes" id="UP001596442">
    <property type="component" value="Unassembled WGS sequence"/>
</dbReference>
<protein>
    <recommendedName>
        <fullName evidence="5">Prepilin type IV endopeptidase peptidase domain-containing protein</fullName>
    </recommendedName>
</protein>
<keyword evidence="4" id="KW-1185">Reference proteome</keyword>
<feature type="transmembrane region" description="Helical" evidence="2">
    <location>
        <begin position="15"/>
        <end position="34"/>
    </location>
</feature>
<name>A0ABD5S8Q8_9EURY</name>
<evidence type="ECO:0000313" key="3">
    <source>
        <dbReference type="EMBL" id="MFC6752843.1"/>
    </source>
</evidence>
<keyword evidence="2" id="KW-0472">Membrane</keyword>
<keyword evidence="2" id="KW-1133">Transmembrane helix</keyword>
<evidence type="ECO:0000313" key="4">
    <source>
        <dbReference type="Proteomes" id="UP001596442"/>
    </source>
</evidence>
<dbReference type="RefSeq" id="WP_379779914.1">
    <property type="nucleotide sequence ID" value="NZ_JBHSWW010000044.1"/>
</dbReference>
<feature type="transmembrane region" description="Helical" evidence="2">
    <location>
        <begin position="64"/>
        <end position="83"/>
    </location>
</feature>
<evidence type="ECO:0000256" key="2">
    <source>
        <dbReference type="SAM" id="Phobius"/>
    </source>
</evidence>